<sequence>MLLMNLEIFFLQYLKASNQPAGEQNPSQQIEPETNNQKKDLDSDKISRPALEKESEEFWPKKHSIDNNMFAKLSSEQKMQQIFEHFSAIEFQIIRFCQTVTKISIEGKTNRFQKIREAQKIRNECIGLIKIACQMLFLLKDQNLTNTNYYYSILQTYLDCVKIYNNTMDCKLEKIILNRS</sequence>
<dbReference type="Proteomes" id="UP000003163">
    <property type="component" value="Unassembled WGS sequence"/>
</dbReference>
<organism evidence="3 4">
    <name type="scientific">Edhazardia aedis (strain USNM 41457)</name>
    <name type="common">Microsporidian parasite</name>
    <dbReference type="NCBI Taxonomy" id="1003232"/>
    <lineage>
        <taxon>Eukaryota</taxon>
        <taxon>Fungi</taxon>
        <taxon>Fungi incertae sedis</taxon>
        <taxon>Microsporidia</taxon>
        <taxon>Edhazardia</taxon>
    </lineage>
</organism>
<keyword evidence="4" id="KW-1185">Reference proteome</keyword>
<evidence type="ECO:0000256" key="1">
    <source>
        <dbReference type="SAM" id="MobiDB-lite"/>
    </source>
</evidence>
<dbReference type="HOGENOM" id="CLU_1496185_0_0_1"/>
<reference evidence="3 4" key="1">
    <citation type="submission" date="2011-08" db="EMBL/GenBank/DDBJ databases">
        <authorList>
            <person name="Liu Z.J."/>
            <person name="Shi F.L."/>
            <person name="Lu J.Q."/>
            <person name="Li M."/>
            <person name="Wang Z.L."/>
        </authorList>
    </citation>
    <scope>NUCLEOTIDE SEQUENCE [LARGE SCALE GENOMIC DNA]</scope>
    <source>
        <strain evidence="3 4">USNM 41457</strain>
    </source>
</reference>
<dbReference type="EMBL" id="AFBI03000003">
    <property type="protein sequence ID" value="EJW02607.1"/>
    <property type="molecule type" value="Genomic_DNA"/>
</dbReference>
<protein>
    <submittedName>
        <fullName evidence="3">Uncharacterized protein</fullName>
    </submittedName>
</protein>
<evidence type="ECO:0000313" key="4">
    <source>
        <dbReference type="Proteomes" id="UP000003163"/>
    </source>
</evidence>
<proteinExistence type="predicted"/>
<evidence type="ECO:0000313" key="3">
    <source>
        <dbReference type="EMBL" id="EJW02607.1"/>
    </source>
</evidence>
<gene>
    <name evidence="3" type="ORF">EDEG_00261</name>
</gene>
<feature type="signal peptide" evidence="2">
    <location>
        <begin position="1"/>
        <end position="16"/>
    </location>
</feature>
<comment type="caution">
    <text evidence="3">The sequence shown here is derived from an EMBL/GenBank/DDBJ whole genome shotgun (WGS) entry which is preliminary data.</text>
</comment>
<feature type="region of interest" description="Disordered" evidence="1">
    <location>
        <begin position="19"/>
        <end position="57"/>
    </location>
</feature>
<accession>J9DMP9</accession>
<dbReference type="InParanoid" id="J9DMP9"/>
<evidence type="ECO:0000256" key="2">
    <source>
        <dbReference type="SAM" id="SignalP"/>
    </source>
</evidence>
<keyword evidence="2" id="KW-0732">Signal</keyword>
<dbReference type="AlphaFoldDB" id="J9DMP9"/>
<feature type="compositionally biased region" description="Basic and acidic residues" evidence="1">
    <location>
        <begin position="36"/>
        <end position="57"/>
    </location>
</feature>
<feature type="compositionally biased region" description="Polar residues" evidence="1">
    <location>
        <begin position="19"/>
        <end position="35"/>
    </location>
</feature>
<name>J9DMP9_EDHAE</name>
<dbReference type="VEuPathDB" id="MicrosporidiaDB:EDEG_00261"/>
<reference evidence="4" key="2">
    <citation type="submission" date="2015-07" db="EMBL/GenBank/DDBJ databases">
        <title>Contrasting host-pathogen interactions and genome evolution in two generalist and specialist microsporidian pathogens of mosquitoes.</title>
        <authorList>
            <consortium name="The Broad Institute Genomics Platform"/>
            <consortium name="The Broad Institute Genome Sequencing Center for Infectious Disease"/>
            <person name="Cuomo C.A."/>
            <person name="Sanscrainte N.D."/>
            <person name="Goldberg J.M."/>
            <person name="Heiman D."/>
            <person name="Young S."/>
            <person name="Zeng Q."/>
            <person name="Becnel J.J."/>
            <person name="Birren B.W."/>
        </authorList>
    </citation>
    <scope>NUCLEOTIDE SEQUENCE [LARGE SCALE GENOMIC DNA]</scope>
    <source>
        <strain evidence="4">USNM 41457</strain>
    </source>
</reference>
<feature type="chain" id="PRO_5003822180" evidence="2">
    <location>
        <begin position="17"/>
        <end position="180"/>
    </location>
</feature>